<sequence>MNVKILTYDFGRIAYMMNMGERIRQKRKELNLTQQALAEKAGVNRVTVTGWEKDDYQPNGANLQALADALKCDPTWLVSGKGEAAATPLLRPVQVSAKEVPLISWVQAGTWTATDPGITRDEAIMWLYTTASVSDKAFALRVRGDSMTNPHGNPTIPEDSIVIVEPEIHDVAAINGKIVVAHIDGGSEATLKKFVEDFPHRYLVPLNPNYKTIECDGNCRIVGLVKQVIIEF</sequence>
<organism evidence="2">
    <name type="scientific">Siphoviridae sp. ct4sp3</name>
    <dbReference type="NCBI Taxonomy" id="2825332"/>
    <lineage>
        <taxon>Viruses</taxon>
        <taxon>Duplodnaviria</taxon>
        <taxon>Heunggongvirae</taxon>
        <taxon>Uroviricota</taxon>
        <taxon>Caudoviricetes</taxon>
    </lineage>
</organism>
<dbReference type="CDD" id="cd00093">
    <property type="entry name" value="HTH_XRE"/>
    <property type="match status" value="1"/>
</dbReference>
<dbReference type="SUPFAM" id="SSF51306">
    <property type="entry name" value="LexA/Signal peptidase"/>
    <property type="match status" value="1"/>
</dbReference>
<dbReference type="Pfam" id="PF00717">
    <property type="entry name" value="Peptidase_S24"/>
    <property type="match status" value="1"/>
</dbReference>
<dbReference type="PANTHER" id="PTHR33516:SF2">
    <property type="entry name" value="LEXA REPRESSOR-RELATED"/>
    <property type="match status" value="1"/>
</dbReference>
<dbReference type="Gene3D" id="1.10.260.40">
    <property type="entry name" value="lambda repressor-like DNA-binding domains"/>
    <property type="match status" value="1"/>
</dbReference>
<protein>
    <submittedName>
        <fullName evidence="2">Repressor protein CI</fullName>
    </submittedName>
</protein>
<dbReference type="InterPro" id="IPR010982">
    <property type="entry name" value="Lambda_DNA-bd_dom_sf"/>
</dbReference>
<dbReference type="CDD" id="cd06529">
    <property type="entry name" value="S24_LexA-like"/>
    <property type="match status" value="1"/>
</dbReference>
<dbReference type="EMBL" id="BK015502">
    <property type="protein sequence ID" value="DAE10061.1"/>
    <property type="molecule type" value="Genomic_DNA"/>
</dbReference>
<dbReference type="Pfam" id="PF01381">
    <property type="entry name" value="HTH_3"/>
    <property type="match status" value="1"/>
</dbReference>
<dbReference type="Gene3D" id="2.10.109.10">
    <property type="entry name" value="Umud Fragment, subunit A"/>
    <property type="match status" value="1"/>
</dbReference>
<proteinExistence type="predicted"/>
<dbReference type="GO" id="GO:0003677">
    <property type="term" value="F:DNA binding"/>
    <property type="evidence" value="ECO:0007669"/>
    <property type="project" value="InterPro"/>
</dbReference>
<evidence type="ECO:0000313" key="2">
    <source>
        <dbReference type="EMBL" id="DAE10061.1"/>
    </source>
</evidence>
<dbReference type="PROSITE" id="PS50943">
    <property type="entry name" value="HTH_CROC1"/>
    <property type="match status" value="1"/>
</dbReference>
<dbReference type="InterPro" id="IPR001387">
    <property type="entry name" value="Cro/C1-type_HTH"/>
</dbReference>
<evidence type="ECO:0000259" key="1">
    <source>
        <dbReference type="PROSITE" id="PS50943"/>
    </source>
</evidence>
<name>A0A8S5PUA1_9CAUD</name>
<dbReference type="InterPro" id="IPR015927">
    <property type="entry name" value="Peptidase_S24_S26A/B/C"/>
</dbReference>
<dbReference type="SMART" id="SM00530">
    <property type="entry name" value="HTH_XRE"/>
    <property type="match status" value="1"/>
</dbReference>
<accession>A0A8S5PUA1</accession>
<feature type="domain" description="HTH cro/C1-type" evidence="1">
    <location>
        <begin position="23"/>
        <end position="77"/>
    </location>
</feature>
<dbReference type="InterPro" id="IPR039418">
    <property type="entry name" value="LexA-like"/>
</dbReference>
<dbReference type="SUPFAM" id="SSF47413">
    <property type="entry name" value="lambda repressor-like DNA-binding domains"/>
    <property type="match status" value="1"/>
</dbReference>
<reference evidence="2" key="1">
    <citation type="journal article" date="2021" name="Proc. Natl. Acad. Sci. U.S.A.">
        <title>A Catalog of Tens of Thousands of Viruses from Human Metagenomes Reveals Hidden Associations with Chronic Diseases.</title>
        <authorList>
            <person name="Tisza M.J."/>
            <person name="Buck C.B."/>
        </authorList>
    </citation>
    <scope>NUCLEOTIDE SEQUENCE</scope>
    <source>
        <strain evidence="2">Ct4sp3</strain>
    </source>
</reference>
<dbReference type="InterPro" id="IPR050077">
    <property type="entry name" value="LexA_repressor"/>
</dbReference>
<dbReference type="PANTHER" id="PTHR33516">
    <property type="entry name" value="LEXA REPRESSOR"/>
    <property type="match status" value="1"/>
</dbReference>
<dbReference type="InterPro" id="IPR036286">
    <property type="entry name" value="LexA/Signal_pep-like_sf"/>
</dbReference>